<evidence type="ECO:0000313" key="3">
    <source>
        <dbReference type="Proteomes" id="UP000663760"/>
    </source>
</evidence>
<organism evidence="1">
    <name type="scientific">Spirodela intermedia</name>
    <name type="common">Intermediate duckweed</name>
    <dbReference type="NCBI Taxonomy" id="51605"/>
    <lineage>
        <taxon>Eukaryota</taxon>
        <taxon>Viridiplantae</taxon>
        <taxon>Streptophyta</taxon>
        <taxon>Embryophyta</taxon>
        <taxon>Tracheophyta</taxon>
        <taxon>Spermatophyta</taxon>
        <taxon>Magnoliopsida</taxon>
        <taxon>Liliopsida</taxon>
        <taxon>Araceae</taxon>
        <taxon>Lemnoideae</taxon>
        <taxon>Spirodela</taxon>
    </lineage>
</organism>
<dbReference type="EMBL" id="LR743603">
    <property type="protein sequence ID" value="CAA2633010.1"/>
    <property type="molecule type" value="Genomic_DNA"/>
</dbReference>
<name>A0A7I8JPQ6_SPIIN</name>
<evidence type="ECO:0000313" key="2">
    <source>
        <dbReference type="EMBL" id="CAA7409290.1"/>
    </source>
</evidence>
<gene>
    <name evidence="1" type="ORF">SI7747_16018555</name>
    <name evidence="2" type="ORF">SI8410_16019968</name>
</gene>
<reference evidence="1" key="1">
    <citation type="submission" date="2019-12" db="EMBL/GenBank/DDBJ databases">
        <authorList>
            <person name="Scholz U."/>
            <person name="Mascher M."/>
            <person name="Fiebig A."/>
        </authorList>
    </citation>
    <scope>NUCLEOTIDE SEQUENCE</scope>
</reference>
<sequence>MYLCLNSMMVKISQGYNFLDLLLVIRLFQVFSMYI</sequence>
<proteinExistence type="predicted"/>
<evidence type="ECO:0000313" key="1">
    <source>
        <dbReference type="EMBL" id="CAA2633010.1"/>
    </source>
</evidence>
<dbReference type="EMBL" id="LR746279">
    <property type="protein sequence ID" value="CAA7409290.1"/>
    <property type="molecule type" value="Genomic_DNA"/>
</dbReference>
<accession>A0A7I8JPQ6</accession>
<keyword evidence="3" id="KW-1185">Reference proteome</keyword>
<protein>
    <submittedName>
        <fullName evidence="1">Uncharacterized protein</fullName>
    </submittedName>
</protein>
<dbReference type="Proteomes" id="UP000663760">
    <property type="component" value="Chromosome 16"/>
</dbReference>
<dbReference type="AlphaFoldDB" id="A0A7I8JPQ6"/>